<dbReference type="InterPro" id="IPR022428">
    <property type="entry name" value="Dph2_arc"/>
</dbReference>
<dbReference type="AlphaFoldDB" id="A0A8T4C6Y0"/>
<gene>
    <name evidence="11" type="primary">dph2</name>
    <name evidence="11" type="ORF">FJY86_03075</name>
</gene>
<sequence length="339" mass="38500">MDTPPLQLNELLAEVHRRKPVQVLIQIPEGLKTNVVEIEDAFTREKIPVITILDPSFGACDIADGKAQVLGCDLIVHFGHSKMLHTQTNVIYWPVEFPLEKNMIPGCVKALNEEKFFQKNKRIGIYVTIQFHRHVNEIKKELEAKGFNVFVGMGDLKDGQILGCDASARRDIEDKVDANVYFGDGYFHALAIAFASKKPTYQYNPFTHTLENLEKYKEKYLRQRFGLIAKAKDAQSFAIILCTKKGQLRKALAMRLKEELEQAGKKVHVVAMEHITPQALMGVHVDAYVNTACSRIATDDFESYTKPLLTPIEVEILLGKRTLENYVFDEIRHIGNKVM</sequence>
<accession>A0A8T4C6Y0</accession>
<evidence type="ECO:0000256" key="5">
    <source>
        <dbReference type="ARBA" id="ARBA00022691"/>
    </source>
</evidence>
<dbReference type="InterPro" id="IPR016435">
    <property type="entry name" value="DPH1/DPH2"/>
</dbReference>
<protein>
    <recommendedName>
        <fullName evidence="3 10">2-(3-amino-3-carboxypropyl)histidine synthase</fullName>
        <ecNumber evidence="3 10">2.5.1.108</ecNumber>
    </recommendedName>
</protein>
<name>A0A8T4C6Y0_9ARCH</name>
<dbReference type="EC" id="2.5.1.108" evidence="3 10"/>
<dbReference type="PANTHER" id="PTHR10762:SF1">
    <property type="entry name" value="2-(3-AMINO-3-CARBOXYPROPYL)HISTIDINE SYNTHASE SUBUNIT 1"/>
    <property type="match status" value="1"/>
</dbReference>
<organism evidence="11 12">
    <name type="scientific">Candidatus Iainarchaeum sp</name>
    <dbReference type="NCBI Taxonomy" id="3101447"/>
    <lineage>
        <taxon>Archaea</taxon>
        <taxon>Candidatus Iainarchaeota</taxon>
        <taxon>Candidatus Iainarchaeia</taxon>
        <taxon>Candidatus Iainarchaeales</taxon>
        <taxon>Candidatus Iainarchaeaceae</taxon>
        <taxon>Candidatus Iainarchaeum</taxon>
    </lineage>
</organism>
<evidence type="ECO:0000256" key="7">
    <source>
        <dbReference type="ARBA" id="ARBA00023004"/>
    </source>
</evidence>
<dbReference type="InterPro" id="IPR042264">
    <property type="entry name" value="DPH1/DPH2_2"/>
</dbReference>
<comment type="function">
    <text evidence="10">Catalyzes the first step of diphthamide biosynthesis, i.e. the transfer of the 3-amino-3-carboxypropyl group from S-adenosyl-L-methionine (SAM) to the C2 position of the imidazole ring of the target histidine residue in translation elongation factor 2 (EF-2).</text>
</comment>
<evidence type="ECO:0000256" key="4">
    <source>
        <dbReference type="ARBA" id="ARBA00022679"/>
    </source>
</evidence>
<dbReference type="GO" id="GO:0017183">
    <property type="term" value="P:protein histidyl modification to diphthamide"/>
    <property type="evidence" value="ECO:0007669"/>
    <property type="project" value="UniProtKB-UniRule"/>
</dbReference>
<keyword evidence="4 10" id="KW-0808">Transferase</keyword>
<dbReference type="InterPro" id="IPR042265">
    <property type="entry name" value="DPH1/DPH2_3"/>
</dbReference>
<evidence type="ECO:0000313" key="11">
    <source>
        <dbReference type="EMBL" id="MBM3282296.1"/>
    </source>
</evidence>
<reference evidence="11" key="1">
    <citation type="submission" date="2019-03" db="EMBL/GenBank/DDBJ databases">
        <title>Lake Tanganyika Metagenome-Assembled Genomes (MAGs).</title>
        <authorList>
            <person name="Tran P."/>
        </authorList>
    </citation>
    <scope>NUCLEOTIDE SEQUENCE</scope>
    <source>
        <strain evidence="11">M_DeepCast_50m_m2_156</strain>
    </source>
</reference>
<evidence type="ECO:0000256" key="2">
    <source>
        <dbReference type="ARBA" id="ARBA00005156"/>
    </source>
</evidence>
<dbReference type="GO" id="GO:0090560">
    <property type="term" value="F:2-(3-amino-3-carboxypropyl)histidine synthase activity"/>
    <property type="evidence" value="ECO:0007669"/>
    <property type="project" value="UniProtKB-UniRule"/>
</dbReference>
<dbReference type="Gene3D" id="3.40.50.11840">
    <property type="entry name" value="Diphthamide synthesis DPH1/DPH2 domain 1"/>
    <property type="match status" value="1"/>
</dbReference>
<keyword evidence="10" id="KW-0004">4Fe-4S</keyword>
<comment type="caution">
    <text evidence="11">The sequence shown here is derived from an EMBL/GenBank/DDBJ whole genome shotgun (WGS) entry which is preliminary data.</text>
</comment>
<keyword evidence="6 10" id="KW-0479">Metal-binding</keyword>
<dbReference type="NCBIfam" id="TIGR03682">
    <property type="entry name" value="arCOG04112"/>
    <property type="match status" value="1"/>
</dbReference>
<dbReference type="SFLD" id="SFLDS00032">
    <property type="entry name" value="Radical_SAM_3-amino-3-carboxyp"/>
    <property type="match status" value="1"/>
</dbReference>
<dbReference type="Pfam" id="PF01866">
    <property type="entry name" value="Diphthamide_syn"/>
    <property type="match status" value="1"/>
</dbReference>
<evidence type="ECO:0000256" key="1">
    <source>
        <dbReference type="ARBA" id="ARBA00001966"/>
    </source>
</evidence>
<keyword evidence="8 10" id="KW-0411">Iron-sulfur</keyword>
<evidence type="ECO:0000256" key="10">
    <source>
        <dbReference type="PIRNR" id="PIRNR004967"/>
    </source>
</evidence>
<dbReference type="GO" id="GO:0051539">
    <property type="term" value="F:4 iron, 4 sulfur cluster binding"/>
    <property type="evidence" value="ECO:0007669"/>
    <property type="project" value="UniProtKB-UniRule"/>
</dbReference>
<evidence type="ECO:0000256" key="6">
    <source>
        <dbReference type="ARBA" id="ARBA00022723"/>
    </source>
</evidence>
<dbReference type="PIRSF" id="PIRSF004967">
    <property type="entry name" value="DPH1"/>
    <property type="match status" value="1"/>
</dbReference>
<dbReference type="FunFam" id="3.40.50.11860:FF:000001">
    <property type="entry name" value="2-(3-amino-3-carboxypropyl)histidine synthase subunit 2"/>
    <property type="match status" value="1"/>
</dbReference>
<comment type="catalytic activity">
    <reaction evidence="9 10">
        <text>L-histidyl-[translation elongation factor 2] + S-adenosyl-L-methionine = 2-[(3S)-amino-3-carboxypropyl]-L-histidyl-[translation elongation factor 2] + S-methyl-5'-thioadenosine + H(+)</text>
        <dbReference type="Rhea" id="RHEA:36783"/>
        <dbReference type="Rhea" id="RHEA-COMP:9748"/>
        <dbReference type="Rhea" id="RHEA-COMP:9749"/>
        <dbReference type="ChEBI" id="CHEBI:15378"/>
        <dbReference type="ChEBI" id="CHEBI:17509"/>
        <dbReference type="ChEBI" id="CHEBI:29979"/>
        <dbReference type="ChEBI" id="CHEBI:59789"/>
        <dbReference type="ChEBI" id="CHEBI:73995"/>
        <dbReference type="EC" id="2.5.1.108"/>
    </reaction>
</comment>
<dbReference type="Gene3D" id="3.40.50.11860">
    <property type="entry name" value="Diphthamide synthesis DPH1/DPH2 domain 3"/>
    <property type="match status" value="1"/>
</dbReference>
<evidence type="ECO:0000313" key="12">
    <source>
        <dbReference type="Proteomes" id="UP000774699"/>
    </source>
</evidence>
<proteinExistence type="inferred from homology"/>
<dbReference type="GO" id="GO:0046872">
    <property type="term" value="F:metal ion binding"/>
    <property type="evidence" value="ECO:0007669"/>
    <property type="project" value="UniProtKB-KW"/>
</dbReference>
<dbReference type="Gene3D" id="3.40.50.11850">
    <property type="entry name" value="Diphthamide synthesis DPH1/DPH2 domain 2"/>
    <property type="match status" value="1"/>
</dbReference>
<dbReference type="PANTHER" id="PTHR10762">
    <property type="entry name" value="DIPHTHAMIDE BIOSYNTHESIS PROTEIN"/>
    <property type="match status" value="1"/>
</dbReference>
<evidence type="ECO:0000256" key="9">
    <source>
        <dbReference type="ARBA" id="ARBA00048403"/>
    </source>
</evidence>
<comment type="cofactor">
    <cofactor evidence="1 10">
        <name>[4Fe-4S] cluster</name>
        <dbReference type="ChEBI" id="CHEBI:49883"/>
    </cofactor>
</comment>
<dbReference type="NCBIfam" id="TIGR00322">
    <property type="entry name" value="diphth2_R"/>
    <property type="match status" value="1"/>
</dbReference>
<dbReference type="InterPro" id="IPR035435">
    <property type="entry name" value="DPH1/DPH2_euk_archaea"/>
</dbReference>
<comment type="similarity">
    <text evidence="10">Belongs to the DPH1/DPH2 family.</text>
</comment>
<evidence type="ECO:0000256" key="3">
    <source>
        <dbReference type="ARBA" id="ARBA00012221"/>
    </source>
</evidence>
<keyword evidence="7 10" id="KW-0408">Iron</keyword>
<keyword evidence="5 10" id="KW-0949">S-adenosyl-L-methionine</keyword>
<dbReference type="InterPro" id="IPR042263">
    <property type="entry name" value="DPH1/DPH2_1"/>
</dbReference>
<comment type="pathway">
    <text evidence="2 10">Protein modification; peptidyl-diphthamide biosynthesis.</text>
</comment>
<dbReference type="Proteomes" id="UP000774699">
    <property type="component" value="Unassembled WGS sequence"/>
</dbReference>
<evidence type="ECO:0000256" key="8">
    <source>
        <dbReference type="ARBA" id="ARBA00023014"/>
    </source>
</evidence>
<dbReference type="EMBL" id="VGJJ01000021">
    <property type="protein sequence ID" value="MBM3282296.1"/>
    <property type="molecule type" value="Genomic_DNA"/>
</dbReference>